<dbReference type="GO" id="GO:0098609">
    <property type="term" value="P:cell-cell adhesion"/>
    <property type="evidence" value="ECO:0007669"/>
    <property type="project" value="TreeGrafter"/>
</dbReference>
<dbReference type="InterPro" id="IPR049108">
    <property type="entry name" value="Talin_R4"/>
</dbReference>
<dbReference type="Pfam" id="PF21692">
    <property type="entry name" value="Talin_R4"/>
    <property type="match status" value="1"/>
</dbReference>
<evidence type="ECO:0000256" key="1">
    <source>
        <dbReference type="ARBA" id="ARBA00004245"/>
    </source>
</evidence>
<dbReference type="InterPro" id="IPR019749">
    <property type="entry name" value="Band_41_domain"/>
</dbReference>
<dbReference type="InterPro" id="IPR002404">
    <property type="entry name" value="IRS_PTB"/>
</dbReference>
<dbReference type="SMART" id="SM01244">
    <property type="entry name" value="IRS"/>
    <property type="match status" value="1"/>
</dbReference>
<dbReference type="InterPro" id="IPR057346">
    <property type="entry name" value="Talin1/2_VBS2"/>
</dbReference>
<dbReference type="FunFam" id="2.30.29.30:FF:000028">
    <property type="entry name" value="Talin 2"/>
    <property type="match status" value="1"/>
</dbReference>
<dbReference type="InterPro" id="IPR037438">
    <property type="entry name" value="Talin1/2-RS"/>
</dbReference>
<keyword evidence="3" id="KW-0206">Cytoskeleton</keyword>
<gene>
    <name evidence="7" type="ORF">MCOR_4508</name>
</gene>
<dbReference type="Pfam" id="PF01608">
    <property type="entry name" value="I_LWEQ"/>
    <property type="match status" value="1"/>
</dbReference>
<dbReference type="InterPro" id="IPR035964">
    <property type="entry name" value="I/LWEQ_dom_sf"/>
</dbReference>
<dbReference type="PROSITE" id="PS50057">
    <property type="entry name" value="FERM_3"/>
    <property type="match status" value="1"/>
</dbReference>
<dbReference type="Gene3D" id="1.20.1420.10">
    <property type="entry name" value="Talin, central domain"/>
    <property type="match status" value="7"/>
</dbReference>
<name>A0A6J8A8K5_MYTCO</name>
<dbReference type="CDD" id="cd12150">
    <property type="entry name" value="talin-RS"/>
    <property type="match status" value="1"/>
</dbReference>
<dbReference type="PANTHER" id="PTHR19981">
    <property type="entry name" value="TALIN"/>
    <property type="match status" value="1"/>
</dbReference>
<dbReference type="InterPro" id="IPR036723">
    <property type="entry name" value="Alpha-catenin/vinculin-like_sf"/>
</dbReference>
<dbReference type="GO" id="GO:0005886">
    <property type="term" value="C:plasma membrane"/>
    <property type="evidence" value="ECO:0007669"/>
    <property type="project" value="TreeGrafter"/>
</dbReference>
<dbReference type="Gene3D" id="1.20.1410.10">
    <property type="entry name" value="I/LWEQ domain"/>
    <property type="match status" value="1"/>
</dbReference>
<dbReference type="InterPro" id="IPR036476">
    <property type="entry name" value="Talin_cent_sf"/>
</dbReference>
<sequence length="2636" mass="284498">MATLSLKISVVGQNVVKTMQFEPNMQVFDACRIIRDKLIETTTDKINPGEFGLFLSDEDPRKGIWLENGRTLDYYLLRSGDLLEYKKKLRILQIRTLDDANKKIQIDDSFQVGQLMVTICTKMGISNHEEYSLVLEMPEDEREKTLTLKRDKSIAKDQKKLDEMRKKLHTDDEMDWLDHSKTLREQGVTDNDVLLLRRKFFFSDQNIDQRDPIQLNLLFVQCRDAVLNGTHPVTQDEAIQLAGFQCQIQFGNFIEGKHKPGFLELKEFLPKEYIKTKGIEKKIFLEHEKLRNKGLNEFEAKAKYTQMCRSLKTYGITFFLVKEKMPGKNKLTPRLLGITKESVVRMDEKTKEILKTWPLTTVRRWAASPNSFTLDFGDYSDNYYSVQTQEGEQISRLIAGYIDIILSKKKAKDHLGIDGEDEAPISEDNVAPSQATIIQRNQAKIGHADVGSVAMPAVLRGANTGQSSFSVGSVGSAQHSQVSNEAHVGHANRQSQNIREQTLSHSQRALITIIDEGMTSIKKAQSQMDAGATLPQLGDDAASKKWRQNTLDLSRQKVSAEVSAMNAATAQLVTLSAGDEEPDPQAVSSAVAQITSNIGEFSHDVRMLAALHEDQNTGNNLMNAAKRLAGAFSDLLHAAQPNARDRQNIIAAAKIVGEASQEVMYGVGETAEDLDRMYQETLLALAKAVAGATSTLVLKAKGVASSTDDQGLQNKVINSATSCALATSQLVACTKVVAPTIASPACQEQLIEAAKQVAQSVEGIVDAAQQACRDDRLLQDLGAAATMVTQALNDLLQHIKKGAGPTHAHEAHEEAVDTILAGTDKIVSYFGDAHEMVKQARQLAQATSMLVNAIKGDAEGHSDSDMQKRLLAAAKALADATAKMVEAAKGCASNPNDALQQHRLRQAAEDLRSATNIAASNALKKKVIKRLENAARQAASASTQLVNAAKSANTTNTNTSSQHQLDIQIKEMNEELPKLVQAFRASMLNTDSATAQLNLINQSKDFIQPASALIAASNAANPTIGDQAAALNLSHTVKVMSNALAELRSSTSKSEEAYGSLEIDSALDQLQTLDSEMIEVKRSAQHGQLRPLPGETAESSASKLGATSKTVGSAMAQLLTAASQGNDNYVGIAAKDTANALRVLADATRGVAATSEDREVQELVVDSAREVINQSTKLLEEAKKAMNDPENPENQQRLNQVAKSVSNALNNCVNCLPGQRDIDNAIRQITDSFQALAVTQFPSTNKNFQDVQLEMNNVAVNLNQAASDIVTSSRGAPKLLAESTRQYSATYEEFVKTGLTIAGITKDHETQSQIVGGLRSVSMVSSKLLMASKQVSADPNAPNSKNLLQNAARAVTESINQLINTCTVSAPGQKECDNALRQIQMMQNLLESANEPVTDMSYFECLDAVMERSKNLGESMTGITNHAKKGELDDFCDSVHNFAGSVCGLTEASSQAAYLVGISDKASEPGRPGLVDQSQFARANQAIQLACQNLANPASSQQQVLSAATVVAKHTSSLCNACRLASSKTTNPVAKRHFVQSAKDVANSTAALVKAIKALDSDFNEQNRQKCAEAAKPLINAVDELSTFASSPEFASMPAKISAEARIAQEPIIQAGKAMIGGASNMVQAAKQLAVNPKDPPTYQMYSSYSKSVSDAIKKLVASIKDCAPGQKECDDSLDTINQCVRSLDQASLSAISQSLTPRTEKTLRGFQEQIIGSAREILDMVDKVKVAAKSEPENLGYRVTMMASYFEPVADGAVGAASQSTTSKQQTHTLDLTKTVMESALQFLFACKEGGGNPKATHTHENIETAAENTRDVLQDLLQAMEEAASQAGMVTSMIEKITKSITKTDQKIQISETESYVDFQTNMVSVAKKIAMTAQDMVGKSTSNPAELGSLANQLTRDYDLLAANSAGAAAASASSDVSNRIRTTVMDLGKSCIELVQDSGNLQSNPGDTYAQRDLADHARSVNEKVSFVLASLQAGSRGTQACINAASTVSGIIADLDTTIMFATAGTLNREGEESFADHRENILKTAKALVEDTKTLVAGAASNQEQLAGAAQQAVKTITRLADVVKFGASSLGADQPEAQVLLINAVKDVASALADLISATKNASGKSVQDPAMLHLKESAKVMVTNVTSLLKTVKTVEDEASRGTQALEGTIEAINQEIKAYDSTPGTDKKASAEDLIRLTKPITIATAKAVAAGNSCRQEDVIVAANMGRKAVFDLLGVCKAAAFTAETTETRQRTVRAGHAAAVAYNELLQQVHTCVQKPTMEAKQSLINISRQVANSVTEIVHSAEVIKGSDWVDPEDPTVIAENELLGAANSIEAAAKKLALLKPRQKVREADMSLNFEEQILDAAKSIAAATAALVKSASAAQKELVAQGKIRTRKEIEAAYHKADFQNDDGQWSQGLISAARMVAGATHSLCESANAMVQGNATEEKLIASAKEVAGSTAALLVACKVKADPGSMAMQRLQSAGNAVKRATDALVKAAQQAKGMTEETEDVNIDATRVGGIRQELQAHEDMLIMERKLQEARERLAKIRKAKYTKEFDISSNTEIVKSIELHWKFGGLVNLINHLKQYNFTIFKYLLQELQAQEEILKREKELERARLKLAEIRKARYKPDDYDSSSSNF</sequence>
<dbReference type="CDD" id="cd14473">
    <property type="entry name" value="FERM_B-lobe"/>
    <property type="match status" value="1"/>
</dbReference>
<evidence type="ECO:0000313" key="8">
    <source>
        <dbReference type="Proteomes" id="UP000507470"/>
    </source>
</evidence>
<reference evidence="7 8" key="1">
    <citation type="submission" date="2020-06" db="EMBL/GenBank/DDBJ databases">
        <authorList>
            <person name="Li R."/>
            <person name="Bekaert M."/>
        </authorList>
    </citation>
    <scope>NUCLEOTIDE SEQUENCE [LARGE SCALE GENOMIC DNA]</scope>
    <source>
        <strain evidence="8">wild</strain>
    </source>
</reference>
<dbReference type="InterPro" id="IPR000299">
    <property type="entry name" value="FERM_domain"/>
</dbReference>
<dbReference type="SUPFAM" id="SSF47220">
    <property type="entry name" value="alpha-catenin/vinculin-like"/>
    <property type="match status" value="5"/>
</dbReference>
<dbReference type="FunFam" id="1.20.1420.10:FF:000002">
    <property type="entry name" value="Talin 2"/>
    <property type="match status" value="1"/>
</dbReference>
<dbReference type="Pfam" id="PF02174">
    <property type="entry name" value="IRS"/>
    <property type="match status" value="1"/>
</dbReference>
<keyword evidence="8" id="KW-1185">Reference proteome</keyword>
<dbReference type="Gene3D" id="3.10.20.90">
    <property type="entry name" value="Phosphatidylinositol 3-kinase Catalytic Subunit, Chain A, domain 1"/>
    <property type="match status" value="2"/>
</dbReference>
<comment type="subcellular location">
    <subcellularLocation>
        <location evidence="1">Cytoplasm</location>
        <location evidence="1">Cytoskeleton</location>
    </subcellularLocation>
</comment>
<dbReference type="GO" id="GO:0001726">
    <property type="term" value="C:ruffle"/>
    <property type="evidence" value="ECO:0007669"/>
    <property type="project" value="InterPro"/>
</dbReference>
<dbReference type="InterPro" id="IPR015224">
    <property type="entry name" value="Talin_cent"/>
</dbReference>
<dbReference type="InterPro" id="IPR019747">
    <property type="entry name" value="FERM_CS"/>
</dbReference>
<proteinExistence type="predicted"/>
<dbReference type="SMART" id="SM00295">
    <property type="entry name" value="B41"/>
    <property type="match status" value="1"/>
</dbReference>
<dbReference type="GO" id="GO:0030036">
    <property type="term" value="P:actin cytoskeleton organization"/>
    <property type="evidence" value="ECO:0007669"/>
    <property type="project" value="TreeGrafter"/>
</dbReference>
<dbReference type="FunFam" id="1.20.120.230:FF:000003">
    <property type="entry name" value="Talin 2"/>
    <property type="match status" value="1"/>
</dbReference>
<dbReference type="GO" id="GO:0005178">
    <property type="term" value="F:integrin binding"/>
    <property type="evidence" value="ECO:0007669"/>
    <property type="project" value="TreeGrafter"/>
</dbReference>
<dbReference type="Pfam" id="PF21896">
    <property type="entry name" value="Talin_IBS2B"/>
    <property type="match status" value="4"/>
</dbReference>
<dbReference type="FunFam" id="1.20.120.230:FF:000002">
    <property type="entry name" value="Talin 2"/>
    <property type="match status" value="1"/>
</dbReference>
<feature type="domain" description="I/LWEQ" evidence="6">
    <location>
        <begin position="2304"/>
        <end position="2552"/>
    </location>
</feature>
<dbReference type="Pfam" id="PF25177">
    <property type="entry name" value="Talin_VBS2"/>
    <property type="match status" value="1"/>
</dbReference>
<organism evidence="7 8">
    <name type="scientific">Mytilus coruscus</name>
    <name type="common">Sea mussel</name>
    <dbReference type="NCBI Taxonomy" id="42192"/>
    <lineage>
        <taxon>Eukaryota</taxon>
        <taxon>Metazoa</taxon>
        <taxon>Spiralia</taxon>
        <taxon>Lophotrochozoa</taxon>
        <taxon>Mollusca</taxon>
        <taxon>Bivalvia</taxon>
        <taxon>Autobranchia</taxon>
        <taxon>Pteriomorphia</taxon>
        <taxon>Mytilida</taxon>
        <taxon>Mytiloidea</taxon>
        <taxon>Mytilidae</taxon>
        <taxon>Mytilinae</taxon>
        <taxon>Mytilus</taxon>
    </lineage>
</organism>
<evidence type="ECO:0000256" key="3">
    <source>
        <dbReference type="ARBA" id="ARBA00023212"/>
    </source>
</evidence>
<evidence type="ECO:0000256" key="4">
    <source>
        <dbReference type="SAM" id="Coils"/>
    </source>
</evidence>
<dbReference type="Proteomes" id="UP000507470">
    <property type="component" value="Unassembled WGS sequence"/>
</dbReference>
<dbReference type="GO" id="GO:0005856">
    <property type="term" value="C:cytoskeleton"/>
    <property type="evidence" value="ECO:0007669"/>
    <property type="project" value="UniProtKB-SubCell"/>
</dbReference>
<dbReference type="Pfam" id="PF16511">
    <property type="entry name" value="FERM_f0"/>
    <property type="match status" value="1"/>
</dbReference>
<dbReference type="GO" id="GO:0051015">
    <property type="term" value="F:actin filament binding"/>
    <property type="evidence" value="ECO:0007669"/>
    <property type="project" value="InterPro"/>
</dbReference>
<keyword evidence="2" id="KW-0963">Cytoplasm</keyword>
<dbReference type="InterPro" id="IPR054082">
    <property type="entry name" value="Talin_IBS2B"/>
</dbReference>
<dbReference type="GO" id="GO:0005200">
    <property type="term" value="F:structural constituent of cytoskeleton"/>
    <property type="evidence" value="ECO:0007669"/>
    <property type="project" value="InterPro"/>
</dbReference>
<dbReference type="OrthoDB" id="10262320at2759"/>
<dbReference type="EMBL" id="CACVKT020000779">
    <property type="protein sequence ID" value="CAC5362900.1"/>
    <property type="molecule type" value="Genomic_DNA"/>
</dbReference>
<dbReference type="Pfam" id="PF08913">
    <property type="entry name" value="VBS"/>
    <property type="match status" value="1"/>
</dbReference>
<dbReference type="Gene3D" id="1.20.80.10">
    <property type="match status" value="1"/>
</dbReference>
<dbReference type="SUPFAM" id="SSF109885">
    <property type="entry name" value="I/LWEQ domain"/>
    <property type="match status" value="4"/>
</dbReference>
<dbReference type="Gene3D" id="2.30.29.30">
    <property type="entry name" value="Pleckstrin-homology domain (PH domain)/Phosphotyrosine-binding domain (PTB)"/>
    <property type="match status" value="1"/>
</dbReference>
<evidence type="ECO:0000313" key="7">
    <source>
        <dbReference type="EMBL" id="CAC5362900.1"/>
    </source>
</evidence>
<dbReference type="InterPro" id="IPR054060">
    <property type="entry name" value="TLN1-like_RS"/>
</dbReference>
<accession>A0A6J8A8K5</accession>
<dbReference type="InterPro" id="IPR019748">
    <property type="entry name" value="FERM_central"/>
</dbReference>
<dbReference type="SUPFAM" id="SSF50729">
    <property type="entry name" value="PH domain-like"/>
    <property type="match status" value="1"/>
</dbReference>
<dbReference type="PROSITE" id="PS00660">
    <property type="entry name" value="FERM_1"/>
    <property type="match status" value="1"/>
</dbReference>
<dbReference type="CDD" id="cd17089">
    <property type="entry name" value="FERM_F0_TLN"/>
    <property type="match status" value="1"/>
</dbReference>
<dbReference type="Gene3D" id="1.20.120.230">
    <property type="entry name" value="Alpha-catenin/vinculin-like"/>
    <property type="match status" value="5"/>
</dbReference>
<dbReference type="CDD" id="cd17090">
    <property type="entry name" value="FERM_F1_TLN"/>
    <property type="match status" value="1"/>
</dbReference>
<feature type="coiled-coil region" evidence="4">
    <location>
        <begin position="1805"/>
        <end position="1832"/>
    </location>
</feature>
<feature type="coiled-coil region" evidence="4">
    <location>
        <begin position="2593"/>
        <end position="2622"/>
    </location>
</feature>
<dbReference type="FunFam" id="1.20.120.230:FF:000005">
    <property type="entry name" value="Talin 1"/>
    <property type="match status" value="1"/>
</dbReference>
<evidence type="ECO:0000259" key="5">
    <source>
        <dbReference type="PROSITE" id="PS50057"/>
    </source>
</evidence>
<dbReference type="PROSITE" id="PS50945">
    <property type="entry name" value="I_LWEQ"/>
    <property type="match status" value="1"/>
</dbReference>
<dbReference type="GO" id="GO:0005737">
    <property type="term" value="C:cytoplasm"/>
    <property type="evidence" value="ECO:0007669"/>
    <property type="project" value="TreeGrafter"/>
</dbReference>
<keyword evidence="4" id="KW-0175">Coiled coil</keyword>
<dbReference type="SUPFAM" id="SSF109880">
    <property type="entry name" value="A middle domain of Talin 1"/>
    <property type="match status" value="1"/>
</dbReference>
<dbReference type="Pfam" id="PF21865">
    <property type="entry name" value="TLN1-like_RS"/>
    <property type="match status" value="2"/>
</dbReference>
<dbReference type="InterPro" id="IPR002558">
    <property type="entry name" value="ILWEQ_dom"/>
</dbReference>
<dbReference type="InterPro" id="IPR032425">
    <property type="entry name" value="FERM_f0"/>
</dbReference>
<dbReference type="Pfam" id="PF09141">
    <property type="entry name" value="Talin_middle"/>
    <property type="match status" value="1"/>
</dbReference>
<dbReference type="CDD" id="cd10569">
    <property type="entry name" value="FERM_C_Talin"/>
    <property type="match status" value="1"/>
</dbReference>
<dbReference type="InterPro" id="IPR011993">
    <property type="entry name" value="PH-like_dom_sf"/>
</dbReference>
<dbReference type="SMART" id="SM00307">
    <property type="entry name" value="ILWEQ"/>
    <property type="match status" value="1"/>
</dbReference>
<evidence type="ECO:0000259" key="6">
    <source>
        <dbReference type="PROSITE" id="PS50945"/>
    </source>
</evidence>
<dbReference type="SUPFAM" id="SSF47031">
    <property type="entry name" value="Second domain of FERM"/>
    <property type="match status" value="1"/>
</dbReference>
<dbReference type="InterPro" id="IPR035963">
    <property type="entry name" value="FERM_2"/>
</dbReference>
<dbReference type="InterPro" id="IPR015009">
    <property type="entry name" value="Vinculin-bd_dom"/>
</dbReference>
<protein>
    <submittedName>
        <fullName evidence="7">TLN</fullName>
    </submittedName>
</protein>
<dbReference type="GO" id="GO:0005925">
    <property type="term" value="C:focal adhesion"/>
    <property type="evidence" value="ECO:0007669"/>
    <property type="project" value="InterPro"/>
</dbReference>
<dbReference type="PANTHER" id="PTHR19981:SF1">
    <property type="entry name" value="RHEA, ISOFORM B"/>
    <property type="match status" value="1"/>
</dbReference>
<feature type="domain" description="FERM" evidence="5">
    <location>
        <begin position="90"/>
        <end position="409"/>
    </location>
</feature>
<dbReference type="FunFam" id="1.20.1420.10:FF:000006">
    <property type="entry name" value="Talin 2"/>
    <property type="match status" value="1"/>
</dbReference>
<evidence type="ECO:0000256" key="2">
    <source>
        <dbReference type="ARBA" id="ARBA00022490"/>
    </source>
</evidence>
<dbReference type="InterPro" id="IPR014352">
    <property type="entry name" value="FERM/acyl-CoA-bd_prot_sf"/>
</dbReference>
<dbReference type="FunFam" id="1.20.80.10:FF:000007">
    <property type="entry name" value="Talin 2"/>
    <property type="match status" value="1"/>
</dbReference>
<dbReference type="FunFam" id="1.20.1410.10:FF:000001">
    <property type="entry name" value="Talin 2"/>
    <property type="match status" value="1"/>
</dbReference>